<organism evidence="1 2">
    <name type="scientific">Coptis chinensis</name>
    <dbReference type="NCBI Taxonomy" id="261450"/>
    <lineage>
        <taxon>Eukaryota</taxon>
        <taxon>Viridiplantae</taxon>
        <taxon>Streptophyta</taxon>
        <taxon>Embryophyta</taxon>
        <taxon>Tracheophyta</taxon>
        <taxon>Spermatophyta</taxon>
        <taxon>Magnoliopsida</taxon>
        <taxon>Ranunculales</taxon>
        <taxon>Ranunculaceae</taxon>
        <taxon>Coptidoideae</taxon>
        <taxon>Coptis</taxon>
    </lineage>
</organism>
<sequence>MKYVFEKENLIPVGPGLLKVAPSVLSLLMLGSGGIEVHCYCLMVGAGLGLLEMVQVVRTKSSLVET</sequence>
<protein>
    <submittedName>
        <fullName evidence="1">Uncharacterized protein</fullName>
    </submittedName>
</protein>
<dbReference type="Proteomes" id="UP000631114">
    <property type="component" value="Unassembled WGS sequence"/>
</dbReference>
<name>A0A835IRC2_9MAGN</name>
<evidence type="ECO:0000313" key="2">
    <source>
        <dbReference type="Proteomes" id="UP000631114"/>
    </source>
</evidence>
<dbReference type="EMBL" id="JADFTS010000002">
    <property type="protein sequence ID" value="KAF9622681.1"/>
    <property type="molecule type" value="Genomic_DNA"/>
</dbReference>
<dbReference type="AlphaFoldDB" id="A0A835IRC2"/>
<reference evidence="1 2" key="1">
    <citation type="submission" date="2020-10" db="EMBL/GenBank/DDBJ databases">
        <title>The Coptis chinensis genome and diversification of protoberbering-type alkaloids.</title>
        <authorList>
            <person name="Wang B."/>
            <person name="Shu S."/>
            <person name="Song C."/>
            <person name="Liu Y."/>
        </authorList>
    </citation>
    <scope>NUCLEOTIDE SEQUENCE [LARGE SCALE GENOMIC DNA]</scope>
    <source>
        <strain evidence="1">HL-2020</strain>
        <tissue evidence="1">Leaf</tissue>
    </source>
</reference>
<gene>
    <name evidence="1" type="ORF">IFM89_032602</name>
</gene>
<keyword evidence="2" id="KW-1185">Reference proteome</keyword>
<proteinExistence type="predicted"/>
<comment type="caution">
    <text evidence="1">The sequence shown here is derived from an EMBL/GenBank/DDBJ whole genome shotgun (WGS) entry which is preliminary data.</text>
</comment>
<accession>A0A835IRC2</accession>
<evidence type="ECO:0000313" key="1">
    <source>
        <dbReference type="EMBL" id="KAF9622681.1"/>
    </source>
</evidence>